<evidence type="ECO:0000256" key="2">
    <source>
        <dbReference type="SAM" id="MobiDB-lite"/>
    </source>
</evidence>
<protein>
    <submittedName>
        <fullName evidence="4">N-acetyltransferase</fullName>
    </submittedName>
</protein>
<feature type="domain" description="N-acetyltransferase" evidence="3">
    <location>
        <begin position="12"/>
        <end position="153"/>
    </location>
</feature>
<dbReference type="Gene3D" id="3.40.630.30">
    <property type="match status" value="1"/>
</dbReference>
<name>A0A9W6GRU1_9HYPH</name>
<dbReference type="EMBL" id="BSEC01000001">
    <property type="protein sequence ID" value="GLI91844.1"/>
    <property type="molecule type" value="Genomic_DNA"/>
</dbReference>
<dbReference type="PANTHER" id="PTHR13947">
    <property type="entry name" value="GNAT FAMILY N-ACETYLTRANSFERASE"/>
    <property type="match status" value="1"/>
</dbReference>
<dbReference type="Pfam" id="PF00583">
    <property type="entry name" value="Acetyltransf_1"/>
    <property type="match status" value="1"/>
</dbReference>
<accession>A0A9W6GRU1</accession>
<dbReference type="CDD" id="cd04301">
    <property type="entry name" value="NAT_SF"/>
    <property type="match status" value="1"/>
</dbReference>
<dbReference type="InterPro" id="IPR016181">
    <property type="entry name" value="Acyl_CoA_acyltransferase"/>
</dbReference>
<gene>
    <name evidence="4" type="ORF">LMG27198_08360</name>
</gene>
<dbReference type="GO" id="GO:0008080">
    <property type="term" value="F:N-acetyltransferase activity"/>
    <property type="evidence" value="ECO:0007669"/>
    <property type="project" value="InterPro"/>
</dbReference>
<dbReference type="PANTHER" id="PTHR13947:SF37">
    <property type="entry name" value="LD18367P"/>
    <property type="match status" value="1"/>
</dbReference>
<sequence length="160" mass="17082">MARVFTGAMSSRKFSSGKPPSFEVSANESAEIAARLGAEVAARFGPRDEAPLSLLLRDEAGALVAGLNGVVHWRWLYIRHLWVAPEARGQGLGTRLVAAAEAAARDKGAVGAYIDTFEAAVAALYEKLGFSRVGEIADFPVGRKRIFLSKRLGRVEADGP</sequence>
<reference evidence="4" key="1">
    <citation type="journal article" date="2023" name="Int. J. Syst. Evol. Microbiol.">
        <title>Methylocystis iwaonis sp. nov., a type II methane-oxidizing bacterium from surface soil of a rice paddy field in Japan, and emended description of the genus Methylocystis (ex Whittenbury et al. 1970) Bowman et al. 1993.</title>
        <authorList>
            <person name="Kaise H."/>
            <person name="Sawadogo J.B."/>
            <person name="Alam M.S."/>
            <person name="Ueno C."/>
            <person name="Dianou D."/>
            <person name="Shinjo R."/>
            <person name="Asakawa S."/>
        </authorList>
    </citation>
    <scope>NUCLEOTIDE SEQUENCE</scope>
    <source>
        <strain evidence="4">LMG27198</strain>
    </source>
</reference>
<feature type="region of interest" description="Disordered" evidence="2">
    <location>
        <begin position="1"/>
        <end position="21"/>
    </location>
</feature>
<dbReference type="PROSITE" id="PS51186">
    <property type="entry name" value="GNAT"/>
    <property type="match status" value="1"/>
</dbReference>
<dbReference type="SUPFAM" id="SSF55729">
    <property type="entry name" value="Acyl-CoA N-acyltransferases (Nat)"/>
    <property type="match status" value="1"/>
</dbReference>
<dbReference type="InterPro" id="IPR050769">
    <property type="entry name" value="NAT_camello-type"/>
</dbReference>
<dbReference type="InterPro" id="IPR000182">
    <property type="entry name" value="GNAT_dom"/>
</dbReference>
<evidence type="ECO:0000313" key="5">
    <source>
        <dbReference type="Proteomes" id="UP001144323"/>
    </source>
</evidence>
<evidence type="ECO:0000259" key="3">
    <source>
        <dbReference type="PROSITE" id="PS51186"/>
    </source>
</evidence>
<evidence type="ECO:0000256" key="1">
    <source>
        <dbReference type="ARBA" id="ARBA00022679"/>
    </source>
</evidence>
<evidence type="ECO:0000313" key="4">
    <source>
        <dbReference type="EMBL" id="GLI91844.1"/>
    </source>
</evidence>
<comment type="caution">
    <text evidence="4">The sequence shown here is derived from an EMBL/GenBank/DDBJ whole genome shotgun (WGS) entry which is preliminary data.</text>
</comment>
<keyword evidence="5" id="KW-1185">Reference proteome</keyword>
<organism evidence="4 5">
    <name type="scientific">Methylocystis echinoides</name>
    <dbReference type="NCBI Taxonomy" id="29468"/>
    <lineage>
        <taxon>Bacteria</taxon>
        <taxon>Pseudomonadati</taxon>
        <taxon>Pseudomonadota</taxon>
        <taxon>Alphaproteobacteria</taxon>
        <taxon>Hyphomicrobiales</taxon>
        <taxon>Methylocystaceae</taxon>
        <taxon>Methylocystis</taxon>
    </lineage>
</organism>
<dbReference type="AlphaFoldDB" id="A0A9W6GRU1"/>
<dbReference type="Proteomes" id="UP001144323">
    <property type="component" value="Unassembled WGS sequence"/>
</dbReference>
<proteinExistence type="predicted"/>
<keyword evidence="1" id="KW-0808">Transferase</keyword>